<evidence type="ECO:0000313" key="2">
    <source>
        <dbReference type="Proteomes" id="UP000078397"/>
    </source>
</evidence>
<comment type="caution">
    <text evidence="1">The sequence shown here is derived from an EMBL/GenBank/DDBJ whole genome shotgun (WGS) entry which is preliminary data.</text>
</comment>
<dbReference type="RefSeq" id="XP_018143616.1">
    <property type="nucleotide sequence ID" value="XM_018293795.1"/>
</dbReference>
<dbReference type="GeneID" id="28857789"/>
<dbReference type="Proteomes" id="UP000078397">
    <property type="component" value="Unassembled WGS sequence"/>
</dbReference>
<reference evidence="1 2" key="1">
    <citation type="journal article" date="2016" name="PLoS Pathog.">
        <title>Biosynthesis of antibiotic leucinostatins in bio-control fungus Purpureocillium lilacinum and their inhibition on phytophthora revealed by genome mining.</title>
        <authorList>
            <person name="Wang G."/>
            <person name="Liu Z."/>
            <person name="Lin R."/>
            <person name="Li E."/>
            <person name="Mao Z."/>
            <person name="Ling J."/>
            <person name="Yang Y."/>
            <person name="Yin W.B."/>
            <person name="Xie B."/>
        </authorList>
    </citation>
    <scope>NUCLEOTIDE SEQUENCE [LARGE SCALE GENOMIC DNA]</scope>
    <source>
        <strain evidence="1">170</strain>
    </source>
</reference>
<keyword evidence="2" id="KW-1185">Reference proteome</keyword>
<dbReference type="AlphaFoldDB" id="A0A179FND8"/>
<evidence type="ECO:0000313" key="1">
    <source>
        <dbReference type="EMBL" id="OAQ66529.1"/>
    </source>
</evidence>
<proteinExistence type="predicted"/>
<dbReference type="KEGG" id="pchm:VFPPC_16042"/>
<sequence>MEQEKGQRLPLPASSTIRICQYPVDRLDEGVLFAVWVQIAMAGREAKKNRPLKNWRE</sequence>
<name>A0A179FND8_METCM</name>
<protein>
    <submittedName>
        <fullName evidence="1">Uncharacterized protein</fullName>
    </submittedName>
</protein>
<accession>A0A179FND8</accession>
<organism evidence="1 2">
    <name type="scientific">Pochonia chlamydosporia 170</name>
    <dbReference type="NCBI Taxonomy" id="1380566"/>
    <lineage>
        <taxon>Eukaryota</taxon>
        <taxon>Fungi</taxon>
        <taxon>Dikarya</taxon>
        <taxon>Ascomycota</taxon>
        <taxon>Pezizomycotina</taxon>
        <taxon>Sordariomycetes</taxon>
        <taxon>Hypocreomycetidae</taxon>
        <taxon>Hypocreales</taxon>
        <taxon>Clavicipitaceae</taxon>
        <taxon>Pochonia</taxon>
    </lineage>
</organism>
<gene>
    <name evidence="1" type="ORF">VFPPC_16042</name>
</gene>
<dbReference type="EMBL" id="LSBJ02000004">
    <property type="protein sequence ID" value="OAQ66529.1"/>
    <property type="molecule type" value="Genomic_DNA"/>
</dbReference>